<dbReference type="Proteomes" id="UP000016568">
    <property type="component" value="Unassembled WGS sequence"/>
</dbReference>
<reference evidence="8 9" key="1">
    <citation type="submission" date="2013-09" db="EMBL/GenBank/DDBJ databases">
        <title>Whole genome shotgun sequence of Novosphingobium tardaugens NBRC 16725.</title>
        <authorList>
            <person name="Isaki S."/>
            <person name="Hosoyama A."/>
            <person name="Tsuchikane K."/>
            <person name="Katsumata H."/>
            <person name="Ando Y."/>
            <person name="Yamazaki S."/>
            <person name="Fujita N."/>
        </authorList>
    </citation>
    <scope>NUCLEOTIDE SEQUENCE [LARGE SCALE GENOMIC DNA]</scope>
    <source>
        <strain evidence="8 9">NBRC 16725</strain>
    </source>
</reference>
<keyword evidence="4 6" id="KW-1133">Transmembrane helix</keyword>
<dbReference type="OrthoDB" id="7818056at2"/>
<feature type="transmembrane region" description="Helical" evidence="6">
    <location>
        <begin position="210"/>
        <end position="234"/>
    </location>
</feature>
<protein>
    <recommendedName>
        <fullName evidence="7">EamA domain-containing protein</fullName>
    </recommendedName>
</protein>
<dbReference type="SUPFAM" id="SSF103481">
    <property type="entry name" value="Multidrug resistance efflux transporter EmrE"/>
    <property type="match status" value="2"/>
</dbReference>
<evidence type="ECO:0000313" key="8">
    <source>
        <dbReference type="EMBL" id="GAD49219.1"/>
    </source>
</evidence>
<comment type="caution">
    <text evidence="8">The sequence shown here is derived from an EMBL/GenBank/DDBJ whole genome shotgun (WGS) entry which is preliminary data.</text>
</comment>
<dbReference type="InterPro" id="IPR000620">
    <property type="entry name" value="EamA_dom"/>
</dbReference>
<dbReference type="Gene3D" id="1.10.3730.20">
    <property type="match status" value="1"/>
</dbReference>
<feature type="domain" description="EamA" evidence="7">
    <location>
        <begin position="11"/>
        <end position="139"/>
    </location>
</feature>
<dbReference type="PANTHER" id="PTHR22911">
    <property type="entry name" value="ACYL-MALONYL CONDENSING ENZYME-RELATED"/>
    <property type="match status" value="1"/>
</dbReference>
<feature type="transmembrane region" description="Helical" evidence="6">
    <location>
        <begin position="40"/>
        <end position="58"/>
    </location>
</feature>
<feature type="transmembrane region" description="Helical" evidence="6">
    <location>
        <begin position="70"/>
        <end position="92"/>
    </location>
</feature>
<dbReference type="AlphaFoldDB" id="U2ZV10"/>
<proteinExistence type="inferred from homology"/>
<accession>U2ZV10</accession>
<evidence type="ECO:0000256" key="3">
    <source>
        <dbReference type="ARBA" id="ARBA00022692"/>
    </source>
</evidence>
<organism evidence="8 9">
    <name type="scientific">Caenibius tardaugens NBRC 16725</name>
    <dbReference type="NCBI Taxonomy" id="1219035"/>
    <lineage>
        <taxon>Bacteria</taxon>
        <taxon>Pseudomonadati</taxon>
        <taxon>Pseudomonadota</taxon>
        <taxon>Alphaproteobacteria</taxon>
        <taxon>Sphingomonadales</taxon>
        <taxon>Erythrobacteraceae</taxon>
        <taxon>Caenibius</taxon>
    </lineage>
</organism>
<evidence type="ECO:0000256" key="1">
    <source>
        <dbReference type="ARBA" id="ARBA00004141"/>
    </source>
</evidence>
<dbReference type="InterPro" id="IPR037185">
    <property type="entry name" value="EmrE-like"/>
</dbReference>
<feature type="domain" description="EamA" evidence="7">
    <location>
        <begin position="155"/>
        <end position="282"/>
    </location>
</feature>
<feature type="transmembrane region" description="Helical" evidence="6">
    <location>
        <begin position="124"/>
        <end position="143"/>
    </location>
</feature>
<dbReference type="PANTHER" id="PTHR22911:SF6">
    <property type="entry name" value="SOLUTE CARRIER FAMILY 35 MEMBER G1"/>
    <property type="match status" value="1"/>
</dbReference>
<name>U2ZV10_9SPHN</name>
<gene>
    <name evidence="8" type="ORF">NT2_05_01390</name>
</gene>
<comment type="subcellular location">
    <subcellularLocation>
        <location evidence="1">Membrane</location>
        <topology evidence="1">Multi-pass membrane protein</topology>
    </subcellularLocation>
</comment>
<evidence type="ECO:0000259" key="7">
    <source>
        <dbReference type="Pfam" id="PF00892"/>
    </source>
</evidence>
<keyword evidence="5 6" id="KW-0472">Membrane</keyword>
<evidence type="ECO:0000313" key="9">
    <source>
        <dbReference type="Proteomes" id="UP000016568"/>
    </source>
</evidence>
<evidence type="ECO:0000256" key="2">
    <source>
        <dbReference type="ARBA" id="ARBA00009853"/>
    </source>
</evidence>
<dbReference type="KEGG" id="ntd:EGO55_11915"/>
<dbReference type="EMBL" id="BASZ01000005">
    <property type="protein sequence ID" value="GAD49219.1"/>
    <property type="molecule type" value="Genomic_DNA"/>
</dbReference>
<dbReference type="GO" id="GO:0016020">
    <property type="term" value="C:membrane"/>
    <property type="evidence" value="ECO:0007669"/>
    <property type="project" value="UniProtKB-SubCell"/>
</dbReference>
<feature type="transmembrane region" description="Helical" evidence="6">
    <location>
        <begin position="98"/>
        <end position="117"/>
    </location>
</feature>
<feature type="transmembrane region" description="Helical" evidence="6">
    <location>
        <begin position="241"/>
        <end position="260"/>
    </location>
</feature>
<feature type="transmembrane region" description="Helical" evidence="6">
    <location>
        <begin position="184"/>
        <end position="204"/>
    </location>
</feature>
<feature type="transmembrane region" description="Helical" evidence="6">
    <location>
        <begin position="155"/>
        <end position="172"/>
    </location>
</feature>
<keyword evidence="9" id="KW-1185">Reference proteome</keyword>
<sequence length="294" mass="31423">MRPAPVPAPFLVAALAVALFSLMDALMKHASIAIGAYSALLIRSLIGTLVMLPVWRLGQAPWPHGERLRIHVLRAVISCAMALLFFHALVLLPLAEAIALSFIAPLIALYLAAAVLGERIGPKAVIASLLGVVGVILITIGRFEHGMPDRQSIEGIAAVLVSACLYAWNLILQRRIAQMANPAEIALSQHAITAILLLLAAPWFARMPGWGELGILGLAAILATISLLLMAWAYARAQAQVLVPVEYTGFLWAVLFGWLFFAETVAIPTIFGGLLIVVGCLVAAPRREPEQMAA</sequence>
<evidence type="ECO:0000256" key="6">
    <source>
        <dbReference type="SAM" id="Phobius"/>
    </source>
</evidence>
<comment type="similarity">
    <text evidence="2">Belongs to the drug/metabolite transporter (DMT) superfamily. 10 TMS drug/metabolite exporter (DME) (TC 2.A.7.3) family.</text>
</comment>
<keyword evidence="3 6" id="KW-0812">Transmembrane</keyword>
<dbReference type="Pfam" id="PF00892">
    <property type="entry name" value="EamA"/>
    <property type="match status" value="2"/>
</dbReference>
<feature type="transmembrane region" description="Helical" evidence="6">
    <location>
        <begin position="266"/>
        <end position="284"/>
    </location>
</feature>
<dbReference type="eggNOG" id="COG0697">
    <property type="taxonomic scope" value="Bacteria"/>
</dbReference>
<evidence type="ECO:0000256" key="5">
    <source>
        <dbReference type="ARBA" id="ARBA00023136"/>
    </source>
</evidence>
<evidence type="ECO:0000256" key="4">
    <source>
        <dbReference type="ARBA" id="ARBA00022989"/>
    </source>
</evidence>